<proteinExistence type="predicted"/>
<organism evidence="1 2">
    <name type="scientific">Plutella xylostella</name>
    <name type="common">Diamondback moth</name>
    <name type="synonym">Plutella maculipennis</name>
    <dbReference type="NCBI Taxonomy" id="51655"/>
    <lineage>
        <taxon>Eukaryota</taxon>
        <taxon>Metazoa</taxon>
        <taxon>Ecdysozoa</taxon>
        <taxon>Arthropoda</taxon>
        <taxon>Hexapoda</taxon>
        <taxon>Insecta</taxon>
        <taxon>Pterygota</taxon>
        <taxon>Neoptera</taxon>
        <taxon>Endopterygota</taxon>
        <taxon>Lepidoptera</taxon>
        <taxon>Glossata</taxon>
        <taxon>Ditrysia</taxon>
        <taxon>Yponomeutoidea</taxon>
        <taxon>Plutellidae</taxon>
        <taxon>Plutella</taxon>
    </lineage>
</organism>
<accession>A0A8S4G140</accession>
<evidence type="ECO:0000313" key="1">
    <source>
        <dbReference type="EMBL" id="CAG9134096.1"/>
    </source>
</evidence>
<reference evidence="1" key="1">
    <citation type="submission" date="2020-11" db="EMBL/GenBank/DDBJ databases">
        <authorList>
            <person name="Whiteford S."/>
        </authorList>
    </citation>
    <scope>NUCLEOTIDE SEQUENCE</scope>
</reference>
<dbReference type="Proteomes" id="UP000653454">
    <property type="component" value="Unassembled WGS sequence"/>
</dbReference>
<comment type="caution">
    <text evidence="1">The sequence shown here is derived from an EMBL/GenBank/DDBJ whole genome shotgun (WGS) entry which is preliminary data.</text>
</comment>
<gene>
    <name evidence="1" type="ORF">PLXY2_LOCUS12326</name>
</gene>
<name>A0A8S4G140_PLUXY</name>
<dbReference type="EMBL" id="CAJHNJ030000072">
    <property type="protein sequence ID" value="CAG9134096.1"/>
    <property type="molecule type" value="Genomic_DNA"/>
</dbReference>
<protein>
    <submittedName>
        <fullName evidence="1">(diamondback moth) hypothetical protein</fullName>
    </submittedName>
</protein>
<sequence>MKFATAVVIAIYAPGIEPGTFGSVVRVTNHYAIQSAMVAYASAAVPKLGGGGGGGGGGGSEAN</sequence>
<evidence type="ECO:0000313" key="2">
    <source>
        <dbReference type="Proteomes" id="UP000653454"/>
    </source>
</evidence>
<dbReference type="AlphaFoldDB" id="A0A8S4G140"/>
<keyword evidence="2" id="KW-1185">Reference proteome</keyword>